<dbReference type="AlphaFoldDB" id="A0A1I1DV86"/>
<organism evidence="1 2">
    <name type="scientific">Zunongwangia mangrovi</name>
    <dbReference type="NCBI Taxonomy" id="1334022"/>
    <lineage>
        <taxon>Bacteria</taxon>
        <taxon>Pseudomonadati</taxon>
        <taxon>Bacteroidota</taxon>
        <taxon>Flavobacteriia</taxon>
        <taxon>Flavobacteriales</taxon>
        <taxon>Flavobacteriaceae</taxon>
        <taxon>Zunongwangia</taxon>
    </lineage>
</organism>
<gene>
    <name evidence="1" type="ORF">SAMN04487907_101639</name>
</gene>
<dbReference type="InterPro" id="IPR005901">
    <property type="entry name" value="GLPGLI"/>
</dbReference>
<protein>
    <submittedName>
        <fullName evidence="1">GLPGLI family protein</fullName>
    </submittedName>
</protein>
<evidence type="ECO:0000313" key="2">
    <source>
        <dbReference type="Proteomes" id="UP000199438"/>
    </source>
</evidence>
<sequence length="247" mass="28531">MFRSLFFIFFLFWNFQIYAQLRSGEIEYAIEIEELPEVKRGENKDVIQKMYKMSKDYVAQMKAILKFDRSKALFKLEEGMEIDRKPYYRFSKALVGLDKVYLIEADANKLVIQQEDFMTMHLVKDKTKGAGEWEVSSASKIIDGFKVFKASTTEVTENSKGKFEHEVIAWFAPELSFGYGPFGYGGLPGLILELQINRSYLPMTYKLKSIKFSDKDLEIQALEGKEISREALDALYREAAANMMKSG</sequence>
<dbReference type="STRING" id="1334022.SAMN04487907_101639"/>
<evidence type="ECO:0000313" key="1">
    <source>
        <dbReference type="EMBL" id="SFB78734.1"/>
    </source>
</evidence>
<dbReference type="EMBL" id="FOKV01000001">
    <property type="protein sequence ID" value="SFB78734.1"/>
    <property type="molecule type" value="Genomic_DNA"/>
</dbReference>
<reference evidence="2" key="1">
    <citation type="submission" date="2016-10" db="EMBL/GenBank/DDBJ databases">
        <authorList>
            <person name="Varghese N."/>
            <person name="Submissions S."/>
        </authorList>
    </citation>
    <scope>NUCLEOTIDE SEQUENCE [LARGE SCALE GENOMIC DNA]</scope>
    <source>
        <strain evidence="2">DSM 24499</strain>
    </source>
</reference>
<name>A0A1I1DV86_9FLAO</name>
<dbReference type="Proteomes" id="UP000199438">
    <property type="component" value="Unassembled WGS sequence"/>
</dbReference>
<dbReference type="OrthoDB" id="1068986at2"/>
<dbReference type="NCBIfam" id="TIGR01200">
    <property type="entry name" value="GLPGLI"/>
    <property type="match status" value="1"/>
</dbReference>
<accession>A0A1I1DV86</accession>
<proteinExistence type="predicted"/>
<dbReference type="RefSeq" id="WP_092539923.1">
    <property type="nucleotide sequence ID" value="NZ_FOKV01000001.1"/>
</dbReference>
<keyword evidence="2" id="KW-1185">Reference proteome</keyword>
<dbReference type="Pfam" id="PF09697">
    <property type="entry name" value="Porph_ging"/>
    <property type="match status" value="1"/>
</dbReference>